<comment type="similarity">
    <text evidence="4">Belongs to the GcvT family. CAF17/IBA57 subfamily.</text>
</comment>
<dbReference type="Gene3D" id="3.30.1360.120">
    <property type="entry name" value="Probable tRNA modification gtpase trme, domain 1"/>
    <property type="match status" value="1"/>
</dbReference>
<dbReference type="GeneID" id="28986397"/>
<comment type="subcellular location">
    <subcellularLocation>
        <location evidence="1">Mitochondrion</location>
    </subcellularLocation>
</comment>
<dbReference type="InterPro" id="IPR017703">
    <property type="entry name" value="YgfZ/GCV_T_CS"/>
</dbReference>
<dbReference type="GO" id="GO:0005759">
    <property type="term" value="C:mitochondrial matrix"/>
    <property type="evidence" value="ECO:0007669"/>
    <property type="project" value="TreeGrafter"/>
</dbReference>
<dbReference type="Proteomes" id="UP000053611">
    <property type="component" value="Unassembled WGS sequence"/>
</dbReference>
<proteinExistence type="inferred from homology"/>
<dbReference type="PANTHER" id="PTHR22602">
    <property type="entry name" value="TRANSFERASE CAF17, MITOCHONDRIAL-RELATED"/>
    <property type="match status" value="1"/>
</dbReference>
<dbReference type="EMBL" id="KQ087215">
    <property type="protein sequence ID" value="KLT41625.1"/>
    <property type="molecule type" value="Genomic_DNA"/>
</dbReference>
<keyword evidence="5" id="KW-0808">Transferase</keyword>
<dbReference type="GO" id="GO:0032259">
    <property type="term" value="P:methylation"/>
    <property type="evidence" value="ECO:0007669"/>
    <property type="project" value="UniProtKB-KW"/>
</dbReference>
<evidence type="ECO:0000256" key="2">
    <source>
        <dbReference type="ARBA" id="ARBA00022946"/>
    </source>
</evidence>
<reference evidence="5 6" key="1">
    <citation type="submission" date="2015-03" db="EMBL/GenBank/DDBJ databases">
        <title>Genomics and transcriptomics of the oil-accumulating basidiomycete yeast T. oleaginosus allow insights into substrate utilization and the diverse evolutionary trajectories of mating systems in fungi.</title>
        <authorList>
            <consortium name="DOE Joint Genome Institute"/>
            <person name="Kourist R."/>
            <person name="Kracht O."/>
            <person name="Bracharz F."/>
            <person name="Lipzen A."/>
            <person name="Nolan M."/>
            <person name="Ohm R."/>
            <person name="Grigoriev I."/>
            <person name="Sun S."/>
            <person name="Heitman J."/>
            <person name="Bruck T."/>
            <person name="Nowrousian M."/>
        </authorList>
    </citation>
    <scope>NUCLEOTIDE SEQUENCE [LARGE SCALE GENOMIC DNA]</scope>
    <source>
        <strain evidence="5 6">IBC0246</strain>
    </source>
</reference>
<dbReference type="STRING" id="879819.A0A0J0XKK8"/>
<evidence type="ECO:0000313" key="6">
    <source>
        <dbReference type="Proteomes" id="UP000053611"/>
    </source>
</evidence>
<gene>
    <name evidence="5" type="ORF">CC85DRAFT_308449</name>
</gene>
<accession>A0A0J0XKK8</accession>
<keyword evidence="3" id="KW-0496">Mitochondrion</keyword>
<evidence type="ECO:0000256" key="3">
    <source>
        <dbReference type="ARBA" id="ARBA00023128"/>
    </source>
</evidence>
<dbReference type="InterPro" id="IPR045179">
    <property type="entry name" value="YgfZ/GcvT"/>
</dbReference>
<sequence>MRCSSVSRLALAAGPRAAPQPLRSVLEITGPDAKKFLNGQMCKNVDALGGGYSGFLNASGRVLHTVFCIPSKPNTYLISHESGPGHIAPLATLLPPFRLRSKIKIRDVTDEWDVWSAWGGEAPAPAPTSTWRFGSGGAAERIWSWEGEMAPLGLADAEVGCWDLRAGFGPAGMGRQVFVPKGGKPSLLSSHDLASTDEYNLRRMVLGVPEGSAEVIPGSALPLESDMDIHGGVDVRKGCYLGQELTVRTYHTGATRKRILPVYLYPLEAGPGALSSSALTVDDVSSLPALPPLKGGAQRVDIMYTPPAGAASKKSRSAGKLLALSDAAPGVGLGLVRLEWAGRTWDGEGTLSVEVDGAKYGVWVGKGEAYAAALAATPPPRVHDDEEDMAHVGP</sequence>
<dbReference type="AlphaFoldDB" id="A0A0J0XKK8"/>
<dbReference type="PANTHER" id="PTHR22602:SF0">
    <property type="entry name" value="TRANSFERASE CAF17, MITOCHONDRIAL-RELATED"/>
    <property type="match status" value="1"/>
</dbReference>
<keyword evidence="2" id="KW-0809">Transit peptide</keyword>
<dbReference type="NCBIfam" id="TIGR03317">
    <property type="entry name" value="ygfZ_signature"/>
    <property type="match status" value="1"/>
</dbReference>
<protein>
    <submittedName>
        <fullName evidence="5">Aminomethyltransferase folate-binding domain-containing protein</fullName>
    </submittedName>
</protein>
<evidence type="ECO:0000256" key="4">
    <source>
        <dbReference type="ARBA" id="ARBA00093447"/>
    </source>
</evidence>
<dbReference type="GO" id="GO:0016226">
    <property type="term" value="P:iron-sulfur cluster assembly"/>
    <property type="evidence" value="ECO:0007669"/>
    <property type="project" value="TreeGrafter"/>
</dbReference>
<evidence type="ECO:0000313" key="5">
    <source>
        <dbReference type="EMBL" id="KLT41625.1"/>
    </source>
</evidence>
<dbReference type="SUPFAM" id="SSF103025">
    <property type="entry name" value="Folate-binding domain"/>
    <property type="match status" value="1"/>
</dbReference>
<dbReference type="InterPro" id="IPR027266">
    <property type="entry name" value="TrmE/GcvT-like"/>
</dbReference>
<keyword evidence="6" id="KW-1185">Reference proteome</keyword>
<dbReference type="OrthoDB" id="191995at2759"/>
<organism evidence="5 6">
    <name type="scientific">Cutaneotrichosporon oleaginosum</name>
    <dbReference type="NCBI Taxonomy" id="879819"/>
    <lineage>
        <taxon>Eukaryota</taxon>
        <taxon>Fungi</taxon>
        <taxon>Dikarya</taxon>
        <taxon>Basidiomycota</taxon>
        <taxon>Agaricomycotina</taxon>
        <taxon>Tremellomycetes</taxon>
        <taxon>Trichosporonales</taxon>
        <taxon>Trichosporonaceae</taxon>
        <taxon>Cutaneotrichosporon</taxon>
    </lineage>
</organism>
<name>A0A0J0XKK8_9TREE</name>
<dbReference type="RefSeq" id="XP_018278116.1">
    <property type="nucleotide sequence ID" value="XM_018425794.1"/>
</dbReference>
<evidence type="ECO:0000256" key="1">
    <source>
        <dbReference type="ARBA" id="ARBA00004173"/>
    </source>
</evidence>
<dbReference type="GO" id="GO:0008168">
    <property type="term" value="F:methyltransferase activity"/>
    <property type="evidence" value="ECO:0007669"/>
    <property type="project" value="UniProtKB-KW"/>
</dbReference>
<keyword evidence="5" id="KW-0489">Methyltransferase</keyword>